<evidence type="ECO:0000259" key="8">
    <source>
        <dbReference type="PROSITE" id="PS50850"/>
    </source>
</evidence>
<comment type="subcellular location">
    <subcellularLocation>
        <location evidence="1">Membrane</location>
        <topology evidence="1">Multi-pass membrane protein</topology>
    </subcellularLocation>
</comment>
<keyword evidence="10" id="KW-1185">Reference proteome</keyword>
<keyword evidence="6 7" id="KW-0472">Membrane</keyword>
<dbReference type="Pfam" id="PF07690">
    <property type="entry name" value="MFS_1"/>
    <property type="match status" value="1"/>
</dbReference>
<feature type="transmembrane region" description="Helical" evidence="7">
    <location>
        <begin position="285"/>
        <end position="304"/>
    </location>
</feature>
<dbReference type="InParanoid" id="B8MN71"/>
<dbReference type="EMBL" id="EQ962658">
    <property type="protein sequence ID" value="EED14520.1"/>
    <property type="molecule type" value="Genomic_DNA"/>
</dbReference>
<evidence type="ECO:0000256" key="1">
    <source>
        <dbReference type="ARBA" id="ARBA00004141"/>
    </source>
</evidence>
<evidence type="ECO:0000256" key="3">
    <source>
        <dbReference type="ARBA" id="ARBA00022448"/>
    </source>
</evidence>
<dbReference type="OrthoDB" id="10021397at2759"/>
<protein>
    <submittedName>
        <fullName evidence="9">Efflux pump antibiotic resistance protein, putative</fullName>
    </submittedName>
</protein>
<dbReference type="PhylomeDB" id="B8MN71"/>
<evidence type="ECO:0000313" key="9">
    <source>
        <dbReference type="EMBL" id="EED14520.1"/>
    </source>
</evidence>
<evidence type="ECO:0000256" key="7">
    <source>
        <dbReference type="SAM" id="Phobius"/>
    </source>
</evidence>
<dbReference type="Gene3D" id="1.20.1250.20">
    <property type="entry name" value="MFS general substrate transporter like domains"/>
    <property type="match status" value="1"/>
</dbReference>
<evidence type="ECO:0000256" key="5">
    <source>
        <dbReference type="ARBA" id="ARBA00022989"/>
    </source>
</evidence>
<accession>B8MN71</accession>
<feature type="transmembrane region" description="Helical" evidence="7">
    <location>
        <begin position="194"/>
        <end position="214"/>
    </location>
</feature>
<dbReference type="VEuPathDB" id="FungiDB:TSTA_107270"/>
<keyword evidence="3" id="KW-0813">Transport</keyword>
<keyword evidence="4 7" id="KW-0812">Transmembrane</keyword>
<dbReference type="InterPro" id="IPR036259">
    <property type="entry name" value="MFS_trans_sf"/>
</dbReference>
<dbReference type="HOGENOM" id="CLU_000960_22_1_1"/>
<feature type="transmembrane region" description="Helical" evidence="7">
    <location>
        <begin position="12"/>
        <end position="33"/>
    </location>
</feature>
<comment type="similarity">
    <text evidence="2">Belongs to the major facilitator superfamily. TCR/Tet family.</text>
</comment>
<dbReference type="InterPro" id="IPR011701">
    <property type="entry name" value="MFS"/>
</dbReference>
<dbReference type="RefSeq" id="XP_002486758.1">
    <property type="nucleotide sequence ID" value="XM_002486713.1"/>
</dbReference>
<feature type="transmembrane region" description="Helical" evidence="7">
    <location>
        <begin position="359"/>
        <end position="379"/>
    </location>
</feature>
<dbReference type="GO" id="GO:0005886">
    <property type="term" value="C:plasma membrane"/>
    <property type="evidence" value="ECO:0007669"/>
    <property type="project" value="TreeGrafter"/>
</dbReference>
<dbReference type="AlphaFoldDB" id="B8MN71"/>
<evidence type="ECO:0000313" key="10">
    <source>
        <dbReference type="Proteomes" id="UP000001745"/>
    </source>
</evidence>
<organism evidence="9 10">
    <name type="scientific">Talaromyces stipitatus (strain ATCC 10500 / CBS 375.48 / QM 6759 / NRRL 1006)</name>
    <name type="common">Penicillium stipitatum</name>
    <dbReference type="NCBI Taxonomy" id="441959"/>
    <lineage>
        <taxon>Eukaryota</taxon>
        <taxon>Fungi</taxon>
        <taxon>Dikarya</taxon>
        <taxon>Ascomycota</taxon>
        <taxon>Pezizomycotina</taxon>
        <taxon>Eurotiomycetes</taxon>
        <taxon>Eurotiomycetidae</taxon>
        <taxon>Eurotiales</taxon>
        <taxon>Trichocomaceae</taxon>
        <taxon>Talaromyces</taxon>
        <taxon>Talaromyces sect. Talaromyces</taxon>
    </lineage>
</organism>
<feature type="transmembrane region" description="Helical" evidence="7">
    <location>
        <begin position="85"/>
        <end position="109"/>
    </location>
</feature>
<feature type="transmembrane region" description="Helical" evidence="7">
    <location>
        <begin position="159"/>
        <end position="182"/>
    </location>
</feature>
<evidence type="ECO:0000256" key="4">
    <source>
        <dbReference type="ARBA" id="ARBA00022692"/>
    </source>
</evidence>
<evidence type="ECO:0000256" key="2">
    <source>
        <dbReference type="ARBA" id="ARBA00007520"/>
    </source>
</evidence>
<proteinExistence type="inferred from homology"/>
<dbReference type="PANTHER" id="PTHR23501:SF12">
    <property type="entry name" value="MAJOR FACILITATOR SUPERFAMILY (MFS) PROFILE DOMAIN-CONTAINING PROTEIN-RELATED"/>
    <property type="match status" value="1"/>
</dbReference>
<gene>
    <name evidence="9" type="ORF">TSTA_107270</name>
</gene>
<feature type="transmembrane region" description="Helical" evidence="7">
    <location>
        <begin position="45"/>
        <end position="65"/>
    </location>
</feature>
<dbReference type="GeneID" id="8106756"/>
<evidence type="ECO:0000256" key="6">
    <source>
        <dbReference type="ARBA" id="ARBA00023136"/>
    </source>
</evidence>
<name>B8MN71_TALSN</name>
<sequence>MVSTLTTEAERPLYLGFVGLTWGIGTILGPIIGGAFADSSATWRWSFYINLCIGGTAAPVYLFLLPGYNPRPGIGILTRAKELDFVGGILSAGAMTTLVMAISFGGGVYRWDSGQIIGLFISTGVLWVLFILQQAFALLTTSSRRLFPVDLVRSWEMDILFSQMAIAQTLVMLPIYFIPIFFQFTKGDNAIDSGVRLLPFVLVLVFAVMLNGAMMAKLGYYMPWYLLGAIFALIGSCLLHTIDLYMSRGRVYGFSVLAALGTGLYSQAGFAVAQVKAPPQQLSQATAFIGVGQVGGIKLALALSNSILLNRATDKISYILPGAARGVIQQAISGVRASFFTTLSPSDRTRVLGAVVESIADVFIMMIAAAAVSTVLAIFMKREKLFVKLPPSNDAEATQEPSP</sequence>
<dbReference type="InterPro" id="IPR020846">
    <property type="entry name" value="MFS_dom"/>
</dbReference>
<reference evidence="10" key="1">
    <citation type="journal article" date="2015" name="Genome Announc.">
        <title>Genome sequence of the AIDS-associated pathogen Penicillium marneffei (ATCC18224) and its near taxonomic relative Talaromyces stipitatus (ATCC10500).</title>
        <authorList>
            <person name="Nierman W.C."/>
            <person name="Fedorova-Abrams N.D."/>
            <person name="Andrianopoulos A."/>
        </authorList>
    </citation>
    <scope>NUCLEOTIDE SEQUENCE [LARGE SCALE GENOMIC DNA]</scope>
    <source>
        <strain evidence="10">ATCC 10500 / CBS 375.48 / QM 6759 / NRRL 1006</strain>
    </source>
</reference>
<feature type="transmembrane region" description="Helical" evidence="7">
    <location>
        <begin position="251"/>
        <end position="273"/>
    </location>
</feature>
<dbReference type="Proteomes" id="UP000001745">
    <property type="component" value="Unassembled WGS sequence"/>
</dbReference>
<keyword evidence="5 7" id="KW-1133">Transmembrane helix</keyword>
<feature type="transmembrane region" description="Helical" evidence="7">
    <location>
        <begin position="220"/>
        <end position="239"/>
    </location>
</feature>
<dbReference type="SUPFAM" id="SSF103473">
    <property type="entry name" value="MFS general substrate transporter"/>
    <property type="match status" value="1"/>
</dbReference>
<feature type="transmembrane region" description="Helical" evidence="7">
    <location>
        <begin position="116"/>
        <end position="139"/>
    </location>
</feature>
<dbReference type="PANTHER" id="PTHR23501">
    <property type="entry name" value="MAJOR FACILITATOR SUPERFAMILY"/>
    <property type="match status" value="1"/>
</dbReference>
<dbReference type="PROSITE" id="PS50850">
    <property type="entry name" value="MFS"/>
    <property type="match status" value="1"/>
</dbReference>
<feature type="domain" description="Major facilitator superfamily (MFS) profile" evidence="8">
    <location>
        <begin position="1"/>
        <end position="385"/>
    </location>
</feature>
<dbReference type="GO" id="GO:0022857">
    <property type="term" value="F:transmembrane transporter activity"/>
    <property type="evidence" value="ECO:0007669"/>
    <property type="project" value="InterPro"/>
</dbReference>
<dbReference type="eggNOG" id="KOG0254">
    <property type="taxonomic scope" value="Eukaryota"/>
</dbReference>